<proteinExistence type="predicted"/>
<dbReference type="EMBL" id="JBHSXN010000001">
    <property type="protein sequence ID" value="MFC6952372.1"/>
    <property type="molecule type" value="Genomic_DNA"/>
</dbReference>
<dbReference type="Proteomes" id="UP001596395">
    <property type="component" value="Unassembled WGS sequence"/>
</dbReference>
<dbReference type="RefSeq" id="WP_336349353.1">
    <property type="nucleotide sequence ID" value="NZ_JAZAQL010000001.1"/>
</dbReference>
<accession>A0ABD5VAE2</accession>
<reference evidence="2 3" key="1">
    <citation type="journal article" date="2019" name="Int. J. Syst. Evol. Microbiol.">
        <title>The Global Catalogue of Microorganisms (GCM) 10K type strain sequencing project: providing services to taxonomists for standard genome sequencing and annotation.</title>
        <authorList>
            <consortium name="The Broad Institute Genomics Platform"/>
            <consortium name="The Broad Institute Genome Sequencing Center for Infectious Disease"/>
            <person name="Wu L."/>
            <person name="Ma J."/>
        </authorList>
    </citation>
    <scope>NUCLEOTIDE SEQUENCE [LARGE SCALE GENOMIC DNA]</scope>
    <source>
        <strain evidence="2 3">GX26</strain>
    </source>
</reference>
<keyword evidence="3" id="KW-1185">Reference proteome</keyword>
<organism evidence="2 3">
    <name type="scientific">Halorubellus litoreus</name>
    <dbReference type="NCBI Taxonomy" id="755308"/>
    <lineage>
        <taxon>Archaea</taxon>
        <taxon>Methanobacteriati</taxon>
        <taxon>Methanobacteriota</taxon>
        <taxon>Stenosarchaea group</taxon>
        <taxon>Halobacteria</taxon>
        <taxon>Halobacteriales</taxon>
        <taxon>Halorubellaceae</taxon>
        <taxon>Halorubellus</taxon>
    </lineage>
</organism>
<evidence type="ECO:0000313" key="3">
    <source>
        <dbReference type="Proteomes" id="UP001596395"/>
    </source>
</evidence>
<comment type="caution">
    <text evidence="2">The sequence shown here is derived from an EMBL/GenBank/DDBJ whole genome shotgun (WGS) entry which is preliminary data.</text>
</comment>
<feature type="region of interest" description="Disordered" evidence="1">
    <location>
        <begin position="1"/>
        <end position="39"/>
    </location>
</feature>
<dbReference type="AlphaFoldDB" id="A0ABD5VAE2"/>
<name>A0ABD5VAE2_9EURY</name>
<evidence type="ECO:0000313" key="2">
    <source>
        <dbReference type="EMBL" id="MFC6952372.1"/>
    </source>
</evidence>
<protein>
    <submittedName>
        <fullName evidence="2">Uncharacterized protein</fullName>
    </submittedName>
</protein>
<gene>
    <name evidence="2" type="ORF">ACFQGB_05815</name>
</gene>
<feature type="compositionally biased region" description="Polar residues" evidence="1">
    <location>
        <begin position="1"/>
        <end position="13"/>
    </location>
</feature>
<evidence type="ECO:0000256" key="1">
    <source>
        <dbReference type="SAM" id="MobiDB-lite"/>
    </source>
</evidence>
<sequence length="55" mass="5651">MTRNTNACKSNSIVDERSATTGTSGGFGDSTTDPDTAATRAVNDDLLATLAEVET</sequence>